<dbReference type="Proteomes" id="UP000218231">
    <property type="component" value="Unassembled WGS sequence"/>
</dbReference>
<name>A0A2A2KJZ5_9BILA</name>
<sequence length="143" mass="15781">MWGGSSNSANSSRSGLHEGSSKTCSVDDIAEKSKRSSKSQNSDFLNRNDFVPDKEQQSFIKLRYKDTAKFVIWPACRLPDGFTPATCGPPPLLVSPTDPRAVLMKPNIEDDRSPYLPPMINSVLRSDSEDSESAEGIMEITRL</sequence>
<dbReference type="OrthoDB" id="5802207at2759"/>
<accession>A0A2A2KJZ5</accession>
<evidence type="ECO:0000256" key="1">
    <source>
        <dbReference type="SAM" id="MobiDB-lite"/>
    </source>
</evidence>
<protein>
    <submittedName>
        <fullName evidence="2">Uncharacterized protein</fullName>
    </submittedName>
</protein>
<comment type="caution">
    <text evidence="2">The sequence shown here is derived from an EMBL/GenBank/DDBJ whole genome shotgun (WGS) entry which is preliminary data.</text>
</comment>
<feature type="region of interest" description="Disordered" evidence="1">
    <location>
        <begin position="1"/>
        <end position="50"/>
    </location>
</feature>
<dbReference type="STRING" id="2018661.A0A2A2KJZ5"/>
<organism evidence="2 3">
    <name type="scientific">Diploscapter pachys</name>
    <dbReference type="NCBI Taxonomy" id="2018661"/>
    <lineage>
        <taxon>Eukaryota</taxon>
        <taxon>Metazoa</taxon>
        <taxon>Ecdysozoa</taxon>
        <taxon>Nematoda</taxon>
        <taxon>Chromadorea</taxon>
        <taxon>Rhabditida</taxon>
        <taxon>Rhabditina</taxon>
        <taxon>Rhabditomorpha</taxon>
        <taxon>Rhabditoidea</taxon>
        <taxon>Rhabditidae</taxon>
        <taxon>Diploscapter</taxon>
    </lineage>
</organism>
<proteinExistence type="predicted"/>
<dbReference type="EMBL" id="LIAE01008391">
    <property type="protein sequence ID" value="PAV74188.1"/>
    <property type="molecule type" value="Genomic_DNA"/>
</dbReference>
<dbReference type="AlphaFoldDB" id="A0A2A2KJZ5"/>
<reference evidence="2 3" key="1">
    <citation type="journal article" date="2017" name="Curr. Biol.">
        <title>Genome architecture and evolution of a unichromosomal asexual nematode.</title>
        <authorList>
            <person name="Fradin H."/>
            <person name="Zegar C."/>
            <person name="Gutwein M."/>
            <person name="Lucas J."/>
            <person name="Kovtun M."/>
            <person name="Corcoran D."/>
            <person name="Baugh L.R."/>
            <person name="Kiontke K."/>
            <person name="Gunsalus K."/>
            <person name="Fitch D.H."/>
            <person name="Piano F."/>
        </authorList>
    </citation>
    <scope>NUCLEOTIDE SEQUENCE [LARGE SCALE GENOMIC DNA]</scope>
    <source>
        <strain evidence="2">PF1309</strain>
    </source>
</reference>
<feature type="region of interest" description="Disordered" evidence="1">
    <location>
        <begin position="122"/>
        <end position="143"/>
    </location>
</feature>
<keyword evidence="3" id="KW-1185">Reference proteome</keyword>
<feature type="compositionally biased region" description="Low complexity" evidence="1">
    <location>
        <begin position="1"/>
        <end position="14"/>
    </location>
</feature>
<evidence type="ECO:0000313" key="3">
    <source>
        <dbReference type="Proteomes" id="UP000218231"/>
    </source>
</evidence>
<gene>
    <name evidence="2" type="ORF">WR25_08754</name>
</gene>
<evidence type="ECO:0000313" key="2">
    <source>
        <dbReference type="EMBL" id="PAV74188.1"/>
    </source>
</evidence>